<evidence type="ECO:0000313" key="5">
    <source>
        <dbReference type="Proteomes" id="UP000281975"/>
    </source>
</evidence>
<dbReference type="Proteomes" id="UP000281975">
    <property type="component" value="Unassembled WGS sequence"/>
</dbReference>
<keyword evidence="5" id="KW-1185">Reference proteome</keyword>
<keyword evidence="3" id="KW-0732">Signal</keyword>
<feature type="transmembrane region" description="Helical" evidence="2">
    <location>
        <begin position="68"/>
        <end position="86"/>
    </location>
</feature>
<keyword evidence="2" id="KW-0812">Transmembrane</keyword>
<feature type="region of interest" description="Disordered" evidence="1">
    <location>
        <begin position="30"/>
        <end position="61"/>
    </location>
</feature>
<evidence type="ECO:0000256" key="3">
    <source>
        <dbReference type="SAM" id="SignalP"/>
    </source>
</evidence>
<name>A0A420WV63_9GAMM</name>
<gene>
    <name evidence="4" type="ORF">C7446_2146</name>
</gene>
<evidence type="ECO:0000256" key="1">
    <source>
        <dbReference type="SAM" id="MobiDB-lite"/>
    </source>
</evidence>
<dbReference type="EMBL" id="RBIN01000006">
    <property type="protein sequence ID" value="RKR02432.1"/>
    <property type="molecule type" value="Genomic_DNA"/>
</dbReference>
<dbReference type="AlphaFoldDB" id="A0A420WV63"/>
<dbReference type="OrthoDB" id="196716at2"/>
<feature type="chain" id="PRO_5019498271" evidence="3">
    <location>
        <begin position="27"/>
        <end position="175"/>
    </location>
</feature>
<sequence length="175" mass="18790">MLSILTARPRPTFSALILALTTLLSAATAIGEPPGHHRSPTGSGFSEPGHQGHGRPGDGHGLPDDARAIWIGSALYFLAGGSWFLWHAETRRYAPVVPPRAVQNTGPETYDVIAYPARGQSEAQQARDRYACHRWSVGQSGFDPATTLQAPTLTQSSTYRRALAACLEGHGYTAR</sequence>
<accession>A0A420WV63</accession>
<organism evidence="4 5">
    <name type="scientific">Kushneria sinocarnis</name>
    <dbReference type="NCBI Taxonomy" id="595502"/>
    <lineage>
        <taxon>Bacteria</taxon>
        <taxon>Pseudomonadati</taxon>
        <taxon>Pseudomonadota</taxon>
        <taxon>Gammaproteobacteria</taxon>
        <taxon>Oceanospirillales</taxon>
        <taxon>Halomonadaceae</taxon>
        <taxon>Kushneria</taxon>
    </lineage>
</organism>
<keyword evidence="2" id="KW-0472">Membrane</keyword>
<reference evidence="4 5" key="1">
    <citation type="submission" date="2018-10" db="EMBL/GenBank/DDBJ databases">
        <title>Genomic Encyclopedia of Type Strains, Phase IV (KMG-IV): sequencing the most valuable type-strain genomes for metagenomic binning, comparative biology and taxonomic classification.</title>
        <authorList>
            <person name="Goeker M."/>
        </authorList>
    </citation>
    <scope>NUCLEOTIDE SEQUENCE [LARGE SCALE GENOMIC DNA]</scope>
    <source>
        <strain evidence="4 5">DSM 23229</strain>
    </source>
</reference>
<proteinExistence type="predicted"/>
<feature type="signal peptide" evidence="3">
    <location>
        <begin position="1"/>
        <end position="26"/>
    </location>
</feature>
<evidence type="ECO:0000313" key="4">
    <source>
        <dbReference type="EMBL" id="RKR02432.1"/>
    </source>
</evidence>
<comment type="caution">
    <text evidence="4">The sequence shown here is derived from an EMBL/GenBank/DDBJ whole genome shotgun (WGS) entry which is preliminary data.</text>
</comment>
<keyword evidence="2" id="KW-1133">Transmembrane helix</keyword>
<protein>
    <submittedName>
        <fullName evidence="4">Uncharacterized protein</fullName>
    </submittedName>
</protein>
<dbReference type="RefSeq" id="WP_121173089.1">
    <property type="nucleotide sequence ID" value="NZ_RBIN01000006.1"/>
</dbReference>
<evidence type="ECO:0000256" key="2">
    <source>
        <dbReference type="SAM" id="Phobius"/>
    </source>
</evidence>